<dbReference type="GO" id="GO:0004314">
    <property type="term" value="F:[acyl-carrier-protein] S-malonyltransferase activity"/>
    <property type="evidence" value="ECO:0007669"/>
    <property type="project" value="UniProtKB-EC"/>
</dbReference>
<keyword evidence="8" id="KW-1185">Reference proteome</keyword>
<proteinExistence type="inferred from homology"/>
<dbReference type="RefSeq" id="WP_154537918.1">
    <property type="nucleotide sequence ID" value="NZ_JAXFFP010000009.1"/>
</dbReference>
<dbReference type="InterPro" id="IPR016035">
    <property type="entry name" value="Acyl_Trfase/lysoPLipase"/>
</dbReference>
<dbReference type="PANTHER" id="PTHR42681:SF1">
    <property type="entry name" value="MALONYL-COA-ACYL CARRIER PROTEIN TRANSACYLASE, MITOCHONDRIAL"/>
    <property type="match status" value="1"/>
</dbReference>
<dbReference type="Pfam" id="PF00698">
    <property type="entry name" value="Acyl_transf_1"/>
    <property type="match status" value="1"/>
</dbReference>
<organism evidence="7 8">
    <name type="scientific">Peptostreptococcus porci</name>
    <dbReference type="NCBI Taxonomy" id="2652282"/>
    <lineage>
        <taxon>Bacteria</taxon>
        <taxon>Bacillati</taxon>
        <taxon>Bacillota</taxon>
        <taxon>Clostridia</taxon>
        <taxon>Peptostreptococcales</taxon>
        <taxon>Peptostreptococcaceae</taxon>
        <taxon>Peptostreptococcus</taxon>
    </lineage>
</organism>
<comment type="catalytic activity">
    <reaction evidence="3 4">
        <text>holo-[ACP] + malonyl-CoA = malonyl-[ACP] + CoA</text>
        <dbReference type="Rhea" id="RHEA:41792"/>
        <dbReference type="Rhea" id="RHEA-COMP:9623"/>
        <dbReference type="Rhea" id="RHEA-COMP:9685"/>
        <dbReference type="ChEBI" id="CHEBI:57287"/>
        <dbReference type="ChEBI" id="CHEBI:57384"/>
        <dbReference type="ChEBI" id="CHEBI:64479"/>
        <dbReference type="ChEBI" id="CHEBI:78449"/>
        <dbReference type="EC" id="2.3.1.39"/>
    </reaction>
</comment>
<dbReference type="InterPro" id="IPR016036">
    <property type="entry name" value="Malonyl_transacylase_ACP-bd"/>
</dbReference>
<evidence type="ECO:0000256" key="1">
    <source>
        <dbReference type="ARBA" id="ARBA00022679"/>
    </source>
</evidence>
<dbReference type="Proteomes" id="UP000440713">
    <property type="component" value="Unassembled WGS sequence"/>
</dbReference>
<dbReference type="AlphaFoldDB" id="A0A6N7X060"/>
<dbReference type="InterPro" id="IPR050858">
    <property type="entry name" value="Mal-CoA-ACP_Trans/PKS_FabD"/>
</dbReference>
<dbReference type="InterPro" id="IPR024925">
    <property type="entry name" value="Malonyl_CoA-ACP_transAc"/>
</dbReference>
<dbReference type="InterPro" id="IPR001227">
    <property type="entry name" value="Ac_transferase_dom_sf"/>
</dbReference>
<name>A0A6N7X060_9FIRM</name>
<dbReference type="EMBL" id="VUNE01000003">
    <property type="protein sequence ID" value="MST62525.1"/>
    <property type="molecule type" value="Genomic_DNA"/>
</dbReference>
<keyword evidence="2 4" id="KW-0012">Acyltransferase</keyword>
<evidence type="ECO:0000256" key="2">
    <source>
        <dbReference type="ARBA" id="ARBA00023315"/>
    </source>
</evidence>
<reference evidence="7 8" key="1">
    <citation type="submission" date="2019-08" db="EMBL/GenBank/DDBJ databases">
        <title>In-depth cultivation of the pig gut microbiome towards novel bacterial diversity and tailored functional studies.</title>
        <authorList>
            <person name="Wylensek D."/>
            <person name="Hitch T.C.A."/>
            <person name="Clavel T."/>
        </authorList>
    </citation>
    <scope>NUCLEOTIDE SEQUENCE [LARGE SCALE GENOMIC DNA]</scope>
    <source>
        <strain evidence="7 8">WCA-SAB-591-4A-A</strain>
    </source>
</reference>
<dbReference type="EC" id="2.3.1.39" evidence="4"/>
<accession>A0A6N7X060</accession>
<evidence type="ECO:0000313" key="8">
    <source>
        <dbReference type="Proteomes" id="UP000440713"/>
    </source>
</evidence>
<comment type="caution">
    <text evidence="7">The sequence shown here is derived from an EMBL/GenBank/DDBJ whole genome shotgun (WGS) entry which is preliminary data.</text>
</comment>
<sequence>MKKKVAILFPGQGSQYEEMGKDIFDSNIEGSDTVSNLGSLVGEETARKIIEGRLDDLSKTRYAQLAIFLNSVLLYGKLKSMDIFDIEASIGLSLGEYSALCCAGLFNLEDGIKLVDIRGQIMSEGASGKGTMVAVMKSDIETIQSIIDDVKCGGLLSVCNLNSPSQVVVGGDFEAIERFESKCGERGIKRVVRLDVEGPFHTEILLESAEKFEDYLKNTNFGKIQYDVYSNFNTNSYMDMNGDEEIVDTLKKQMYSPVLFESCAKKLIMRGIDTFVEIGPGKSLSGFIKKIDKSCQVFNVQTLDDINNLRENINIF</sequence>
<dbReference type="PANTHER" id="PTHR42681">
    <property type="entry name" value="MALONYL-COA-ACYL CARRIER PROTEIN TRANSACYLASE, MITOCHONDRIAL"/>
    <property type="match status" value="1"/>
</dbReference>
<feature type="active site" evidence="5">
    <location>
        <position position="93"/>
    </location>
</feature>
<keyword evidence="1 4" id="KW-0808">Transferase</keyword>
<dbReference type="SUPFAM" id="SSF52151">
    <property type="entry name" value="FabD/lysophospholipase-like"/>
    <property type="match status" value="1"/>
</dbReference>
<evidence type="ECO:0000256" key="4">
    <source>
        <dbReference type="PIRNR" id="PIRNR000446"/>
    </source>
</evidence>
<gene>
    <name evidence="7" type="ORF">FYJ71_06050</name>
</gene>
<dbReference type="SMART" id="SM00827">
    <property type="entry name" value="PKS_AT"/>
    <property type="match status" value="1"/>
</dbReference>
<feature type="domain" description="Malonyl-CoA:ACP transacylase (MAT)" evidence="6">
    <location>
        <begin position="8"/>
        <end position="305"/>
    </location>
</feature>
<dbReference type="Gene3D" id="3.30.70.250">
    <property type="entry name" value="Malonyl-CoA ACP transacylase, ACP-binding"/>
    <property type="match status" value="1"/>
</dbReference>
<dbReference type="PIRSF" id="PIRSF000446">
    <property type="entry name" value="Mct"/>
    <property type="match status" value="1"/>
</dbReference>
<evidence type="ECO:0000259" key="6">
    <source>
        <dbReference type="SMART" id="SM00827"/>
    </source>
</evidence>
<evidence type="ECO:0000256" key="5">
    <source>
        <dbReference type="PIRSR" id="PIRSR000446-1"/>
    </source>
</evidence>
<feature type="active site" evidence="5">
    <location>
        <position position="201"/>
    </location>
</feature>
<dbReference type="InterPro" id="IPR014043">
    <property type="entry name" value="Acyl_transferase_dom"/>
</dbReference>
<dbReference type="GO" id="GO:0005829">
    <property type="term" value="C:cytosol"/>
    <property type="evidence" value="ECO:0007669"/>
    <property type="project" value="TreeGrafter"/>
</dbReference>
<dbReference type="Gene3D" id="3.40.366.10">
    <property type="entry name" value="Malonyl-Coenzyme A Acyl Carrier Protein, domain 2"/>
    <property type="match status" value="1"/>
</dbReference>
<dbReference type="GO" id="GO:0006633">
    <property type="term" value="P:fatty acid biosynthetic process"/>
    <property type="evidence" value="ECO:0007669"/>
    <property type="project" value="TreeGrafter"/>
</dbReference>
<protein>
    <recommendedName>
        <fullName evidence="4">Malonyl CoA-acyl carrier protein transacylase</fullName>
        <ecNumber evidence="4">2.3.1.39</ecNumber>
    </recommendedName>
</protein>
<evidence type="ECO:0000313" key="7">
    <source>
        <dbReference type="EMBL" id="MST62525.1"/>
    </source>
</evidence>
<dbReference type="SUPFAM" id="SSF55048">
    <property type="entry name" value="Probable ACP-binding domain of malonyl-CoA ACP transacylase"/>
    <property type="match status" value="1"/>
</dbReference>
<comment type="similarity">
    <text evidence="4">Belongs to the fabD family.</text>
</comment>
<evidence type="ECO:0000256" key="3">
    <source>
        <dbReference type="ARBA" id="ARBA00048462"/>
    </source>
</evidence>